<reference evidence="7 8" key="1">
    <citation type="submission" date="2020-08" db="EMBL/GenBank/DDBJ databases">
        <title>Genomic Encyclopedia of Type Strains, Phase IV (KMG-V): Genome sequencing to study the core and pangenomes of soil and plant-associated prokaryotes.</title>
        <authorList>
            <person name="Whitman W."/>
        </authorList>
    </citation>
    <scope>NUCLEOTIDE SEQUENCE [LARGE SCALE GENOMIC DNA]</scope>
    <source>
        <strain evidence="7 8">B3ACCR2</strain>
    </source>
</reference>
<accession>A0A839Q662</accession>
<evidence type="ECO:0000313" key="8">
    <source>
        <dbReference type="Proteomes" id="UP000590811"/>
    </source>
</evidence>
<gene>
    <name evidence="7" type="ORF">FHW14_003320</name>
</gene>
<dbReference type="PANTHER" id="PTHR33217">
    <property type="entry name" value="TRANSPOSASE FOR INSERTION SEQUENCE ELEMENT IS1081"/>
    <property type="match status" value="1"/>
</dbReference>
<dbReference type="InterPro" id="IPR001207">
    <property type="entry name" value="Transposase_mutator"/>
</dbReference>
<keyword evidence="4 6" id="KW-0238">DNA-binding</keyword>
<evidence type="ECO:0000256" key="3">
    <source>
        <dbReference type="ARBA" id="ARBA00022578"/>
    </source>
</evidence>
<sequence length="192" mass="21262">MREAASSTPWFSSRPASTATATARSWACASRPAKPARPAHHLNEFFADLLARGLAGVRLVTSDAHVGLREAIAANLPGAAWQRCRTHYAANLMSITPKSMWPAVKAMLHSVYDQPDAPAVHAQFDRLIDYVTDKLPAVAEHLTEAREDILAFTAFPKDVWTQIWSNNPAERLNREIRRRTDSALSARDLPQP</sequence>
<evidence type="ECO:0000256" key="1">
    <source>
        <dbReference type="ARBA" id="ARBA00002190"/>
    </source>
</evidence>
<evidence type="ECO:0000313" key="7">
    <source>
        <dbReference type="EMBL" id="MBB2988131.1"/>
    </source>
</evidence>
<dbReference type="Pfam" id="PF00872">
    <property type="entry name" value="Transposase_mut"/>
    <property type="match status" value="1"/>
</dbReference>
<keyword evidence="6" id="KW-0814">Transposable element</keyword>
<dbReference type="AlphaFoldDB" id="A0A839Q662"/>
<dbReference type="EMBL" id="JACHVT010000008">
    <property type="protein sequence ID" value="MBB2988131.1"/>
    <property type="molecule type" value="Genomic_DNA"/>
</dbReference>
<evidence type="ECO:0000256" key="6">
    <source>
        <dbReference type="RuleBase" id="RU365089"/>
    </source>
</evidence>
<dbReference type="Proteomes" id="UP000590811">
    <property type="component" value="Unassembled WGS sequence"/>
</dbReference>
<proteinExistence type="inferred from homology"/>
<evidence type="ECO:0000256" key="4">
    <source>
        <dbReference type="ARBA" id="ARBA00023125"/>
    </source>
</evidence>
<evidence type="ECO:0000256" key="5">
    <source>
        <dbReference type="ARBA" id="ARBA00023172"/>
    </source>
</evidence>
<dbReference type="GO" id="GO:0006313">
    <property type="term" value="P:DNA transposition"/>
    <property type="evidence" value="ECO:0007669"/>
    <property type="project" value="UniProtKB-UniRule"/>
</dbReference>
<evidence type="ECO:0000256" key="2">
    <source>
        <dbReference type="ARBA" id="ARBA00010961"/>
    </source>
</evidence>
<comment type="caution">
    <text evidence="7">The sequence shown here is derived from an EMBL/GenBank/DDBJ whole genome shotgun (WGS) entry which is preliminary data.</text>
</comment>
<organism evidence="7 8">
    <name type="scientific">Terracoccus luteus</name>
    <dbReference type="NCBI Taxonomy" id="53356"/>
    <lineage>
        <taxon>Bacteria</taxon>
        <taxon>Bacillati</taxon>
        <taxon>Actinomycetota</taxon>
        <taxon>Actinomycetes</taxon>
        <taxon>Micrococcales</taxon>
        <taxon>Intrasporangiaceae</taxon>
        <taxon>Terracoccus</taxon>
    </lineage>
</organism>
<protein>
    <recommendedName>
        <fullName evidence="6">Mutator family transposase</fullName>
    </recommendedName>
</protein>
<dbReference type="GO" id="GO:0003677">
    <property type="term" value="F:DNA binding"/>
    <property type="evidence" value="ECO:0007669"/>
    <property type="project" value="UniProtKB-UniRule"/>
</dbReference>
<dbReference type="GO" id="GO:0004803">
    <property type="term" value="F:transposase activity"/>
    <property type="evidence" value="ECO:0007669"/>
    <property type="project" value="UniProtKB-UniRule"/>
</dbReference>
<keyword evidence="3 6" id="KW-0815">Transposition</keyword>
<name>A0A839Q662_9MICO</name>
<comment type="function">
    <text evidence="1 6">Required for the transposition of the insertion element.</text>
</comment>
<dbReference type="PANTHER" id="PTHR33217:SF7">
    <property type="entry name" value="TRANSPOSASE FOR INSERTION SEQUENCE ELEMENT IS1081"/>
    <property type="match status" value="1"/>
</dbReference>
<keyword evidence="5 6" id="KW-0233">DNA recombination</keyword>
<comment type="similarity">
    <text evidence="2 6">Belongs to the transposase mutator family.</text>
</comment>